<evidence type="ECO:0000313" key="1">
    <source>
        <dbReference type="EMBL" id="MBF6302271.1"/>
    </source>
</evidence>
<accession>A0ABS0D0C8</accession>
<dbReference type="RefSeq" id="WP_195133461.1">
    <property type="nucleotide sequence ID" value="NZ_JADLQX010000040.1"/>
</dbReference>
<evidence type="ECO:0000313" key="2">
    <source>
        <dbReference type="Proteomes" id="UP000702209"/>
    </source>
</evidence>
<organism evidence="1 2">
    <name type="scientific">Nocardia amamiensis</name>
    <dbReference type="NCBI Taxonomy" id="404578"/>
    <lineage>
        <taxon>Bacteria</taxon>
        <taxon>Bacillati</taxon>
        <taxon>Actinomycetota</taxon>
        <taxon>Actinomycetes</taxon>
        <taxon>Mycobacteriales</taxon>
        <taxon>Nocardiaceae</taxon>
        <taxon>Nocardia</taxon>
    </lineage>
</organism>
<proteinExistence type="predicted"/>
<protein>
    <submittedName>
        <fullName evidence="1">Uncharacterized protein</fullName>
    </submittedName>
</protein>
<gene>
    <name evidence="1" type="ORF">IU459_32730</name>
</gene>
<keyword evidence="2" id="KW-1185">Reference proteome</keyword>
<dbReference type="Proteomes" id="UP000702209">
    <property type="component" value="Unassembled WGS sequence"/>
</dbReference>
<dbReference type="EMBL" id="JADLQX010000040">
    <property type="protein sequence ID" value="MBF6302271.1"/>
    <property type="molecule type" value="Genomic_DNA"/>
</dbReference>
<name>A0ABS0D0C8_9NOCA</name>
<reference evidence="1 2" key="1">
    <citation type="submission" date="2020-10" db="EMBL/GenBank/DDBJ databases">
        <title>Identification of Nocardia species via Next-generation sequencing and recognition of intraspecies genetic diversity.</title>
        <authorList>
            <person name="Li P."/>
            <person name="Li P."/>
            <person name="Lu B."/>
        </authorList>
    </citation>
    <scope>NUCLEOTIDE SEQUENCE [LARGE SCALE GENOMIC DNA]</scope>
    <source>
        <strain evidence="1 2">BJ06-0157</strain>
    </source>
</reference>
<sequence length="94" mass="10814">MTAKYVLSITPTEQGYATNPAWKLGTSISVYSREELERRLAAAKVAERAGEISAVSVRELTHAEQLEAERCRRLYVRRQQERARAQQRGHSRER</sequence>
<comment type="caution">
    <text evidence="1">The sequence shown here is derived from an EMBL/GenBank/DDBJ whole genome shotgun (WGS) entry which is preliminary data.</text>
</comment>